<sequence>MASYWRRYHIDAPRAHPDHVQFLLDVLALLIWGTLPAKRPRELAAAMARAQPRLLISIQEFGVYVLLSRLEMLERYKDQSPTVSHMSQMGYDVEGTAEELAGWLAADDERVLLLRFRAE</sequence>
<gene>
    <name evidence="1" type="ORF">GPECTOR_40g516</name>
</gene>
<accession>A0A150GAB6</accession>
<evidence type="ECO:0000313" key="1">
    <source>
        <dbReference type="EMBL" id="KXZ46782.1"/>
    </source>
</evidence>
<dbReference type="Proteomes" id="UP000075714">
    <property type="component" value="Unassembled WGS sequence"/>
</dbReference>
<dbReference type="AlphaFoldDB" id="A0A150GAB6"/>
<reference evidence="2" key="1">
    <citation type="journal article" date="2016" name="Nat. Commun.">
        <title>The Gonium pectorale genome demonstrates co-option of cell cycle regulation during the evolution of multicellularity.</title>
        <authorList>
            <person name="Hanschen E.R."/>
            <person name="Marriage T.N."/>
            <person name="Ferris P.J."/>
            <person name="Hamaji T."/>
            <person name="Toyoda A."/>
            <person name="Fujiyama A."/>
            <person name="Neme R."/>
            <person name="Noguchi H."/>
            <person name="Minakuchi Y."/>
            <person name="Suzuki M."/>
            <person name="Kawai-Toyooka H."/>
            <person name="Smith D.R."/>
            <person name="Sparks H."/>
            <person name="Anderson J."/>
            <person name="Bakaric R."/>
            <person name="Luria V."/>
            <person name="Karger A."/>
            <person name="Kirschner M.W."/>
            <person name="Durand P.M."/>
            <person name="Michod R.E."/>
            <person name="Nozaki H."/>
            <person name="Olson B.J."/>
        </authorList>
    </citation>
    <scope>NUCLEOTIDE SEQUENCE [LARGE SCALE GENOMIC DNA]</scope>
    <source>
        <strain evidence="2">NIES-2863</strain>
    </source>
</reference>
<organism evidence="1 2">
    <name type="scientific">Gonium pectorale</name>
    <name type="common">Green alga</name>
    <dbReference type="NCBI Taxonomy" id="33097"/>
    <lineage>
        <taxon>Eukaryota</taxon>
        <taxon>Viridiplantae</taxon>
        <taxon>Chlorophyta</taxon>
        <taxon>core chlorophytes</taxon>
        <taxon>Chlorophyceae</taxon>
        <taxon>CS clade</taxon>
        <taxon>Chlamydomonadales</taxon>
        <taxon>Volvocaceae</taxon>
        <taxon>Gonium</taxon>
    </lineage>
</organism>
<protein>
    <submittedName>
        <fullName evidence="1">Uncharacterized protein</fullName>
    </submittedName>
</protein>
<comment type="caution">
    <text evidence="1">The sequence shown here is derived from an EMBL/GenBank/DDBJ whole genome shotgun (WGS) entry which is preliminary data.</text>
</comment>
<dbReference type="EMBL" id="LSYV01000041">
    <property type="protein sequence ID" value="KXZ46782.1"/>
    <property type="molecule type" value="Genomic_DNA"/>
</dbReference>
<name>A0A150GAB6_GONPE</name>
<evidence type="ECO:0000313" key="2">
    <source>
        <dbReference type="Proteomes" id="UP000075714"/>
    </source>
</evidence>
<proteinExistence type="predicted"/>
<keyword evidence="2" id="KW-1185">Reference proteome</keyword>